<feature type="transmembrane region" description="Helical" evidence="5">
    <location>
        <begin position="12"/>
        <end position="34"/>
    </location>
</feature>
<dbReference type="HOGENOM" id="CLU_686706_0_0_3"/>
<comment type="subcellular location">
    <subcellularLocation>
        <location evidence="1">Cell membrane</location>
        <topology evidence="1">Multi-pass membrane protein</topology>
    </subcellularLocation>
</comment>
<feature type="transmembrane region" description="Helical" evidence="5">
    <location>
        <begin position="377"/>
        <end position="395"/>
    </location>
</feature>
<evidence type="ECO:0000256" key="4">
    <source>
        <dbReference type="ARBA" id="ARBA00023136"/>
    </source>
</evidence>
<keyword evidence="4 5" id="KW-0472">Membrane</keyword>
<feature type="transmembrane region" description="Helical" evidence="5">
    <location>
        <begin position="108"/>
        <end position="130"/>
    </location>
</feature>
<feature type="transmembrane region" description="Helical" evidence="5">
    <location>
        <begin position="78"/>
        <end position="96"/>
    </location>
</feature>
<organism evidence="7 8">
    <name type="scientific">Prochlorococcus marinus (strain MIT 9303)</name>
    <dbReference type="NCBI Taxonomy" id="59922"/>
    <lineage>
        <taxon>Bacteria</taxon>
        <taxon>Bacillati</taxon>
        <taxon>Cyanobacteriota</taxon>
        <taxon>Cyanophyceae</taxon>
        <taxon>Synechococcales</taxon>
        <taxon>Prochlorococcaceae</taxon>
        <taxon>Prochlorococcus</taxon>
    </lineage>
</organism>
<dbReference type="PROSITE" id="PS50850">
    <property type="entry name" value="MFS"/>
    <property type="match status" value="1"/>
</dbReference>
<dbReference type="PANTHER" id="PTHR23537">
    <property type="match status" value="1"/>
</dbReference>
<feature type="transmembrane region" description="Helical" evidence="5">
    <location>
        <begin position="46"/>
        <end position="66"/>
    </location>
</feature>
<evidence type="ECO:0000313" key="7">
    <source>
        <dbReference type="EMBL" id="ABM77712.1"/>
    </source>
</evidence>
<evidence type="ECO:0000313" key="8">
    <source>
        <dbReference type="Proteomes" id="UP000002274"/>
    </source>
</evidence>
<dbReference type="BioCyc" id="PMAR59922:G1G80-868-MONOMER"/>
<evidence type="ECO:0000256" key="1">
    <source>
        <dbReference type="ARBA" id="ARBA00004651"/>
    </source>
</evidence>
<dbReference type="KEGG" id="pmf:P9303_09611"/>
<keyword evidence="2 5" id="KW-0812">Transmembrane</keyword>
<sequence>MIQKTENNLSPFNIMVIAGSCATAIGLGIGRFDFGAVGRFMIDDAWISTTGMGDLAGLNLGAYLLGSLHHSQIRNRKVVLRMMILALLLLPLSFWLEAFESSFLWQAVARICAGFAAGHLISGIPAIALAGLHSRHRRRGSGLVLAGGGIGALLGASAIGLFAHHSAMIAWVILALLSMALALPVLWLLSKSIQSQSAPEQSQAEESSTDLSAIKPGNRWRVVVLLVGGGLLVGAGQVPISLYAPIVVAQKFGEASSLSSDSLAVLGLGSTVGALTAAFLPRRWPTSLMLPLVSCIGLLASVLFFFSDEVSIILLATFLIGVWMWMTATLSYDRLGEFLPSAEAHRRVWAVMVSLVGFGYACFSFSFAHLASANLDLVLLIGIGVLVVQLSMELLQRLASSKAPSY</sequence>
<dbReference type="InterPro" id="IPR010645">
    <property type="entry name" value="MFS_4"/>
</dbReference>
<dbReference type="EMBL" id="CP000554">
    <property type="protein sequence ID" value="ABM77712.1"/>
    <property type="molecule type" value="Genomic_DNA"/>
</dbReference>
<dbReference type="PROSITE" id="PS51257">
    <property type="entry name" value="PROKAR_LIPOPROTEIN"/>
    <property type="match status" value="1"/>
</dbReference>
<dbReference type="AlphaFoldDB" id="A2C8A2"/>
<dbReference type="Proteomes" id="UP000002274">
    <property type="component" value="Chromosome"/>
</dbReference>
<feature type="transmembrane region" description="Helical" evidence="5">
    <location>
        <begin position="312"/>
        <end position="332"/>
    </location>
</feature>
<evidence type="ECO:0000256" key="3">
    <source>
        <dbReference type="ARBA" id="ARBA00022989"/>
    </source>
</evidence>
<dbReference type="PANTHER" id="PTHR23537:SF1">
    <property type="entry name" value="SUGAR TRANSPORTER"/>
    <property type="match status" value="1"/>
</dbReference>
<keyword evidence="3 5" id="KW-1133">Transmembrane helix</keyword>
<feature type="transmembrane region" description="Helical" evidence="5">
    <location>
        <begin position="288"/>
        <end position="306"/>
    </location>
</feature>
<accession>A2C8A2</accession>
<dbReference type="GO" id="GO:0005886">
    <property type="term" value="C:plasma membrane"/>
    <property type="evidence" value="ECO:0007669"/>
    <property type="project" value="UniProtKB-SubCell"/>
</dbReference>
<feature type="domain" description="Major facilitator superfamily (MFS) profile" evidence="6">
    <location>
        <begin position="1"/>
        <end position="400"/>
    </location>
</feature>
<reference evidence="7 8" key="1">
    <citation type="journal article" date="2007" name="PLoS Genet.">
        <title>Patterns and implications of gene gain and loss in the evolution of Prochlorococcus.</title>
        <authorList>
            <person name="Kettler G.C."/>
            <person name="Martiny A.C."/>
            <person name="Huang K."/>
            <person name="Zucker J."/>
            <person name="Coleman M.L."/>
            <person name="Rodrigue S."/>
            <person name="Chen F."/>
            <person name="Lapidus A."/>
            <person name="Ferriera S."/>
            <person name="Johnson J."/>
            <person name="Steglich C."/>
            <person name="Church G.M."/>
            <person name="Richardson P."/>
            <person name="Chisholm S.W."/>
        </authorList>
    </citation>
    <scope>NUCLEOTIDE SEQUENCE [LARGE SCALE GENOMIC DNA]</scope>
    <source>
        <strain evidence="7 8">MIT 9303</strain>
    </source>
</reference>
<evidence type="ECO:0000256" key="5">
    <source>
        <dbReference type="SAM" id="Phobius"/>
    </source>
</evidence>
<feature type="transmembrane region" description="Helical" evidence="5">
    <location>
        <begin position="142"/>
        <end position="163"/>
    </location>
</feature>
<dbReference type="SUPFAM" id="SSF103473">
    <property type="entry name" value="MFS general substrate transporter"/>
    <property type="match status" value="1"/>
</dbReference>
<dbReference type="STRING" id="59922.P9303_09611"/>
<proteinExistence type="predicted"/>
<dbReference type="InterPro" id="IPR020846">
    <property type="entry name" value="MFS_dom"/>
</dbReference>
<dbReference type="Pfam" id="PF06779">
    <property type="entry name" value="MFS_4"/>
    <property type="match status" value="1"/>
</dbReference>
<dbReference type="GO" id="GO:0022857">
    <property type="term" value="F:transmembrane transporter activity"/>
    <property type="evidence" value="ECO:0007669"/>
    <property type="project" value="InterPro"/>
</dbReference>
<feature type="transmembrane region" description="Helical" evidence="5">
    <location>
        <begin position="222"/>
        <end position="243"/>
    </location>
</feature>
<protein>
    <submittedName>
        <fullName evidence="7">Possible MFS family transporter</fullName>
    </submittedName>
</protein>
<evidence type="ECO:0000259" key="6">
    <source>
        <dbReference type="PROSITE" id="PS50850"/>
    </source>
</evidence>
<dbReference type="Gene3D" id="1.20.1250.20">
    <property type="entry name" value="MFS general substrate transporter like domains"/>
    <property type="match status" value="1"/>
</dbReference>
<feature type="transmembrane region" description="Helical" evidence="5">
    <location>
        <begin position="169"/>
        <end position="189"/>
    </location>
</feature>
<evidence type="ECO:0000256" key="2">
    <source>
        <dbReference type="ARBA" id="ARBA00022692"/>
    </source>
</evidence>
<feature type="transmembrane region" description="Helical" evidence="5">
    <location>
        <begin position="348"/>
        <end position="371"/>
    </location>
</feature>
<name>A2C8A2_PROM3</name>
<dbReference type="InterPro" id="IPR036259">
    <property type="entry name" value="MFS_trans_sf"/>
</dbReference>
<gene>
    <name evidence="7" type="ordered locus">P9303_09611</name>
</gene>